<organism evidence="3 4">
    <name type="scientific">Clostridium novyi A str. 4552</name>
    <dbReference type="NCBI Taxonomy" id="1444289"/>
    <lineage>
        <taxon>Bacteria</taxon>
        <taxon>Bacillati</taxon>
        <taxon>Bacillota</taxon>
        <taxon>Clostridia</taxon>
        <taxon>Eubacteriales</taxon>
        <taxon>Clostridiaceae</taxon>
        <taxon>Clostridium</taxon>
    </lineage>
</organism>
<dbReference type="RefSeq" id="WP_039252451.1">
    <property type="nucleotide sequence ID" value="NZ_JENJ01000005.1"/>
</dbReference>
<reference evidence="3 4" key="1">
    <citation type="submission" date="2014-01" db="EMBL/GenBank/DDBJ databases">
        <title>Plasmidome dynamics in the species complex Clostridium novyi sensu lato converts strains of independent lineages into distinctly different pathogens.</title>
        <authorList>
            <person name="Skarin H."/>
            <person name="Segerman B."/>
        </authorList>
    </citation>
    <scope>NUCLEOTIDE SEQUENCE [LARGE SCALE GENOMIC DNA]</scope>
    <source>
        <strain evidence="3 4">4552</strain>
    </source>
</reference>
<keyword evidence="1" id="KW-1133">Transmembrane helix</keyword>
<dbReference type="AlphaFoldDB" id="A0A0A0IE39"/>
<dbReference type="OrthoDB" id="1932057at2"/>
<gene>
    <name evidence="3" type="ORF">Z968_01640</name>
</gene>
<feature type="transmembrane region" description="Helical" evidence="1">
    <location>
        <begin position="271"/>
        <end position="288"/>
    </location>
</feature>
<keyword evidence="1" id="KW-0812">Transmembrane</keyword>
<evidence type="ECO:0000313" key="4">
    <source>
        <dbReference type="Proteomes" id="UP000030012"/>
    </source>
</evidence>
<proteinExistence type="predicted"/>
<evidence type="ECO:0000256" key="1">
    <source>
        <dbReference type="SAM" id="Phobius"/>
    </source>
</evidence>
<name>A0A0A0IE39_CLONO</name>
<dbReference type="Pfam" id="PF10882">
    <property type="entry name" value="bPH_5"/>
    <property type="match status" value="1"/>
</dbReference>
<dbReference type="EMBL" id="JENJ01000005">
    <property type="protein sequence ID" value="KGM97895.1"/>
    <property type="molecule type" value="Genomic_DNA"/>
</dbReference>
<feature type="transmembrane region" description="Helical" evidence="1">
    <location>
        <begin position="12"/>
        <end position="30"/>
    </location>
</feature>
<accession>A0A0A0IE39</accession>
<dbReference type="InterPro" id="IPR027783">
    <property type="entry name" value="Bacterial_PH-related"/>
</dbReference>
<feature type="transmembrane region" description="Helical" evidence="1">
    <location>
        <begin position="36"/>
        <end position="58"/>
    </location>
</feature>
<comment type="caution">
    <text evidence="3">The sequence shown here is derived from an EMBL/GenBank/DDBJ whole genome shotgun (WGS) entry which is preliminary data.</text>
</comment>
<protein>
    <submittedName>
        <fullName evidence="3">Membrane protein</fullName>
    </submittedName>
</protein>
<dbReference type="Proteomes" id="UP000030012">
    <property type="component" value="Unassembled WGS sequence"/>
</dbReference>
<evidence type="ECO:0000313" key="3">
    <source>
        <dbReference type="EMBL" id="KGM97895.1"/>
    </source>
</evidence>
<keyword evidence="1" id="KW-0472">Membrane</keyword>
<feature type="transmembrane region" description="Helical" evidence="1">
    <location>
        <begin position="241"/>
        <end position="259"/>
    </location>
</feature>
<feature type="transmembrane region" description="Helical" evidence="1">
    <location>
        <begin position="186"/>
        <end position="209"/>
    </location>
</feature>
<sequence>MNVYKSKKGISSIVILSVILFIDILCFFLTRLIDQYMVLSFIEASLVILNIYGIYYLLLSLSLKYIIDENYLHIIGIFGLKKIKIPFKDIGGYKISKDKIKGVKLRGIGDGNFAFGRYYIYKIGTTRMFITSKEDTVYLKNDDINYGISPDDIESFVNKLEEKGVKLSDWEYVKKKPIVLYKEKTFMLPFILVSIIIVIFTVTPLLLYVHGTLPDKMPLSFNASFNPIRMGTGKQFAFKQAIYGVLNMGMLVCMYYAAHFHAKYDKKSAKTYIYVSLFIAIVFFLMQFKTLANFML</sequence>
<evidence type="ECO:0000259" key="2">
    <source>
        <dbReference type="Pfam" id="PF10882"/>
    </source>
</evidence>
<feature type="domain" description="Bacterial Pleckstrin homology" evidence="2">
    <location>
        <begin position="63"/>
        <end position="163"/>
    </location>
</feature>